<protein>
    <submittedName>
        <fullName evidence="2">DUF721 domain-containing protein</fullName>
    </submittedName>
</protein>
<organism evidence="2 3">
    <name type="scientific">Hirschia litorea</name>
    <dbReference type="NCBI Taxonomy" id="1199156"/>
    <lineage>
        <taxon>Bacteria</taxon>
        <taxon>Pseudomonadati</taxon>
        <taxon>Pseudomonadota</taxon>
        <taxon>Alphaproteobacteria</taxon>
        <taxon>Hyphomonadales</taxon>
        <taxon>Hyphomonadaceae</taxon>
        <taxon>Hirschia</taxon>
    </lineage>
</organism>
<evidence type="ECO:0000313" key="2">
    <source>
        <dbReference type="EMBL" id="MFC7291039.1"/>
    </source>
</evidence>
<sequence length="238" mass="26418">MSKPPITPQNSPEAEAEAMKKLAQLRGKKLDTEHGLGAITHIDPMRQIKQDLERRRGRAVYETARPLSKTMYKTVYPQLRGKDSGAALSSLRRRWPEILGVDMAALCEPVQILKPTTGYVLVLEVNSAAAALKLKHQTDIILERVNAGSGARFKGIRLQQTKTKHASVKPQTKLKHRLTPQEAAQIEAELADVESPIVRKALQKLGEAIRIKQETLNAARKAKASASPARRVRSFKSR</sequence>
<dbReference type="InterPro" id="IPR007922">
    <property type="entry name" value="DciA-like"/>
</dbReference>
<proteinExistence type="predicted"/>
<name>A0ABW2IJ08_9PROT</name>
<feature type="region of interest" description="Disordered" evidence="1">
    <location>
        <begin position="217"/>
        <end position="238"/>
    </location>
</feature>
<dbReference type="Proteomes" id="UP001596492">
    <property type="component" value="Unassembled WGS sequence"/>
</dbReference>
<comment type="caution">
    <text evidence="2">The sequence shown here is derived from an EMBL/GenBank/DDBJ whole genome shotgun (WGS) entry which is preliminary data.</text>
</comment>
<evidence type="ECO:0000313" key="3">
    <source>
        <dbReference type="Proteomes" id="UP001596492"/>
    </source>
</evidence>
<keyword evidence="3" id="KW-1185">Reference proteome</keyword>
<gene>
    <name evidence="2" type="ORF">ACFQS8_05385</name>
</gene>
<evidence type="ECO:0000256" key="1">
    <source>
        <dbReference type="SAM" id="MobiDB-lite"/>
    </source>
</evidence>
<dbReference type="Pfam" id="PF05258">
    <property type="entry name" value="DciA"/>
    <property type="match status" value="1"/>
</dbReference>
<dbReference type="EMBL" id="JBHTBR010000002">
    <property type="protein sequence ID" value="MFC7291039.1"/>
    <property type="molecule type" value="Genomic_DNA"/>
</dbReference>
<accession>A0ABW2IJ08</accession>
<dbReference type="RefSeq" id="WP_382166238.1">
    <property type="nucleotide sequence ID" value="NZ_JBHTBR010000002.1"/>
</dbReference>
<reference evidence="3" key="1">
    <citation type="journal article" date="2019" name="Int. J. Syst. Evol. Microbiol.">
        <title>The Global Catalogue of Microorganisms (GCM) 10K type strain sequencing project: providing services to taxonomists for standard genome sequencing and annotation.</title>
        <authorList>
            <consortium name="The Broad Institute Genomics Platform"/>
            <consortium name="The Broad Institute Genome Sequencing Center for Infectious Disease"/>
            <person name="Wu L."/>
            <person name="Ma J."/>
        </authorList>
    </citation>
    <scope>NUCLEOTIDE SEQUENCE [LARGE SCALE GENOMIC DNA]</scope>
    <source>
        <strain evidence="3">CCUG 51308</strain>
    </source>
</reference>